<keyword evidence="1" id="KW-0732">Signal</keyword>
<comment type="caution">
    <text evidence="2">The sequence shown here is derived from an EMBL/GenBank/DDBJ whole genome shotgun (WGS) entry which is preliminary data.</text>
</comment>
<dbReference type="RefSeq" id="WP_092836602.1">
    <property type="nucleotide sequence ID" value="NZ_FPCF01000001.1"/>
</dbReference>
<keyword evidence="3" id="KW-1185">Reference proteome</keyword>
<dbReference type="AlphaFoldDB" id="A0A432XKD6"/>
<evidence type="ECO:0008006" key="4">
    <source>
        <dbReference type="Google" id="ProtNLM"/>
    </source>
</evidence>
<dbReference type="Proteomes" id="UP000286985">
    <property type="component" value="Unassembled WGS sequence"/>
</dbReference>
<reference evidence="3" key="1">
    <citation type="journal article" date="2018" name="Front. Microbiol.">
        <title>Genome-Based Analysis Reveals the Taxonomy and Diversity of the Family Idiomarinaceae.</title>
        <authorList>
            <person name="Liu Y."/>
            <person name="Lai Q."/>
            <person name="Shao Z."/>
        </authorList>
    </citation>
    <scope>NUCLEOTIDE SEQUENCE [LARGE SCALE GENOMIC DNA]</scope>
    <source>
        <strain evidence="3">908033</strain>
    </source>
</reference>
<dbReference type="EMBL" id="PIPU01000001">
    <property type="protein sequence ID" value="RUO49086.1"/>
    <property type="molecule type" value="Genomic_DNA"/>
</dbReference>
<protein>
    <recommendedName>
        <fullName evidence="4">Kazal-like domain-containing protein</fullName>
    </recommendedName>
</protein>
<evidence type="ECO:0000313" key="3">
    <source>
        <dbReference type="Proteomes" id="UP000286985"/>
    </source>
</evidence>
<evidence type="ECO:0000256" key="1">
    <source>
        <dbReference type="SAM" id="SignalP"/>
    </source>
</evidence>
<dbReference type="OrthoDB" id="6004551at2"/>
<accession>A0A432XKD6</accession>
<gene>
    <name evidence="2" type="ORF">CWE24_00810</name>
</gene>
<organism evidence="2 3">
    <name type="scientific">Pseudidiomarina donghaiensis</name>
    <dbReference type="NCBI Taxonomy" id="519452"/>
    <lineage>
        <taxon>Bacteria</taxon>
        <taxon>Pseudomonadati</taxon>
        <taxon>Pseudomonadota</taxon>
        <taxon>Gammaproteobacteria</taxon>
        <taxon>Alteromonadales</taxon>
        <taxon>Idiomarinaceae</taxon>
        <taxon>Pseudidiomarina</taxon>
    </lineage>
</organism>
<dbReference type="STRING" id="519452.SAMN04488139_0296"/>
<feature type="signal peptide" evidence="1">
    <location>
        <begin position="1"/>
        <end position="23"/>
    </location>
</feature>
<feature type="chain" id="PRO_5019547343" description="Kazal-like domain-containing protein" evidence="1">
    <location>
        <begin position="24"/>
        <end position="170"/>
    </location>
</feature>
<proteinExistence type="predicted"/>
<sequence>MKLLHIGMIFAILLALTTSAAFSQNKASQIEIYKGEISSAEELSSYFRNTPARENPLNKLSSMGRTIFIEDLVWTDKGLGSINTYPLEIELDYDDAHAILVLFGLKDMTALIFDDLQLSSGVADDNNESGNYPTNNSCPLLENYRCEPPATCTYAHRNYCITCNCGMAIP</sequence>
<name>A0A432XKD6_9GAMM</name>
<evidence type="ECO:0000313" key="2">
    <source>
        <dbReference type="EMBL" id="RUO49086.1"/>
    </source>
</evidence>